<accession>A0A1D1W9K8</accession>
<organism evidence="3 4">
    <name type="scientific">Ramazzottius varieornatus</name>
    <name type="common">Water bear</name>
    <name type="synonym">Tardigrade</name>
    <dbReference type="NCBI Taxonomy" id="947166"/>
    <lineage>
        <taxon>Eukaryota</taxon>
        <taxon>Metazoa</taxon>
        <taxon>Ecdysozoa</taxon>
        <taxon>Tardigrada</taxon>
        <taxon>Eutardigrada</taxon>
        <taxon>Parachela</taxon>
        <taxon>Hypsibioidea</taxon>
        <taxon>Ramazzottiidae</taxon>
        <taxon>Ramazzottius</taxon>
    </lineage>
</organism>
<proteinExistence type="predicted"/>
<dbReference type="SUPFAM" id="SSF53098">
    <property type="entry name" value="Ribonuclease H-like"/>
    <property type="match status" value="1"/>
</dbReference>
<comment type="caution">
    <text evidence="3">The sequence shown here is derived from an EMBL/GenBank/DDBJ whole genome shotgun (WGS) entry which is preliminary data.</text>
</comment>
<dbReference type="PROSITE" id="PS50822">
    <property type="entry name" value="PIWI"/>
    <property type="match status" value="1"/>
</dbReference>
<evidence type="ECO:0000313" key="4">
    <source>
        <dbReference type="Proteomes" id="UP000186922"/>
    </source>
</evidence>
<gene>
    <name evidence="3" type="primary">RvY_17588</name>
    <name evidence="3" type="synonym">RvY_17588.3</name>
    <name evidence="3" type="ORF">RvY_17588-3</name>
</gene>
<feature type="signal peptide" evidence="1">
    <location>
        <begin position="1"/>
        <end position="19"/>
    </location>
</feature>
<name>A0A1D1W9K8_RAMVA</name>
<dbReference type="InterPro" id="IPR036397">
    <property type="entry name" value="RNaseH_sf"/>
</dbReference>
<feature type="chain" id="PRO_5008899337" description="Piwi domain-containing protein" evidence="1">
    <location>
        <begin position="20"/>
        <end position="102"/>
    </location>
</feature>
<keyword evidence="1" id="KW-0732">Signal</keyword>
<evidence type="ECO:0000256" key="1">
    <source>
        <dbReference type="SAM" id="SignalP"/>
    </source>
</evidence>
<dbReference type="Gene3D" id="3.30.420.10">
    <property type="entry name" value="Ribonuclease H-like superfamily/Ribonuclease H"/>
    <property type="match status" value="1"/>
</dbReference>
<dbReference type="InterPro" id="IPR003165">
    <property type="entry name" value="Piwi"/>
</dbReference>
<dbReference type="Pfam" id="PF02171">
    <property type="entry name" value="Piwi"/>
    <property type="match status" value="1"/>
</dbReference>
<dbReference type="GO" id="GO:0003676">
    <property type="term" value="F:nucleic acid binding"/>
    <property type="evidence" value="ECO:0007669"/>
    <property type="project" value="InterPro"/>
</dbReference>
<dbReference type="AlphaFoldDB" id="A0A1D1W9K8"/>
<dbReference type="EMBL" id="BDGG01000016">
    <property type="protein sequence ID" value="GAV07789.1"/>
    <property type="molecule type" value="Genomic_DNA"/>
</dbReference>
<evidence type="ECO:0000259" key="2">
    <source>
        <dbReference type="PROSITE" id="PS50822"/>
    </source>
</evidence>
<dbReference type="Proteomes" id="UP000186922">
    <property type="component" value="Unassembled WGS sequence"/>
</dbReference>
<dbReference type="InterPro" id="IPR012337">
    <property type="entry name" value="RNaseH-like_sf"/>
</dbReference>
<sequence>MAWFRVLPVRLTTMSCTMTATIQGRPDSALTISYYLTYCYGRCNRGVCIPAPVYYAHHAAFRARHYPEEADMPVYPLDWYRFFWRLWTPSGAHPAQPTYQGY</sequence>
<reference evidence="3 4" key="1">
    <citation type="journal article" date="2016" name="Nat. Commun.">
        <title>Extremotolerant tardigrade genome and improved radiotolerance of human cultured cells by tardigrade-unique protein.</title>
        <authorList>
            <person name="Hashimoto T."/>
            <person name="Horikawa D.D."/>
            <person name="Saito Y."/>
            <person name="Kuwahara H."/>
            <person name="Kozuka-Hata H."/>
            <person name="Shin-I T."/>
            <person name="Minakuchi Y."/>
            <person name="Ohishi K."/>
            <person name="Motoyama A."/>
            <person name="Aizu T."/>
            <person name="Enomoto A."/>
            <person name="Kondo K."/>
            <person name="Tanaka S."/>
            <person name="Hara Y."/>
            <person name="Koshikawa S."/>
            <person name="Sagara H."/>
            <person name="Miura T."/>
            <person name="Yokobori S."/>
            <person name="Miyagawa K."/>
            <person name="Suzuki Y."/>
            <person name="Kubo T."/>
            <person name="Oyama M."/>
            <person name="Kohara Y."/>
            <person name="Fujiyama A."/>
            <person name="Arakawa K."/>
            <person name="Katayama T."/>
            <person name="Toyoda A."/>
            <person name="Kunieda T."/>
        </authorList>
    </citation>
    <scope>NUCLEOTIDE SEQUENCE [LARGE SCALE GENOMIC DNA]</scope>
    <source>
        <strain evidence="3 4">YOKOZUNA-1</strain>
    </source>
</reference>
<keyword evidence="4" id="KW-1185">Reference proteome</keyword>
<feature type="domain" description="Piwi" evidence="2">
    <location>
        <begin position="26"/>
        <end position="68"/>
    </location>
</feature>
<evidence type="ECO:0000313" key="3">
    <source>
        <dbReference type="EMBL" id="GAV07789.1"/>
    </source>
</evidence>
<protein>
    <recommendedName>
        <fullName evidence="2">Piwi domain-containing protein</fullName>
    </recommendedName>
</protein>